<proteinExistence type="predicted"/>
<sequence length="106" mass="12184">MLKPFDVGGCSIKHAAHYSRFSPLKPQDRPKNWTLVHLPKRLGNNYKVARSGRLLCIGVMLYGPALRRRISHFIMSGKAVFHTTCTCRERRANESQWGLPLVSHWQ</sequence>
<evidence type="ECO:0000313" key="1">
    <source>
        <dbReference type="EMBL" id="MEQ2205384.1"/>
    </source>
</evidence>
<reference evidence="1 2" key="1">
    <citation type="submission" date="2021-06" db="EMBL/GenBank/DDBJ databases">
        <authorList>
            <person name="Palmer J.M."/>
        </authorList>
    </citation>
    <scope>NUCLEOTIDE SEQUENCE [LARGE SCALE GENOMIC DNA]</scope>
    <source>
        <strain evidence="1 2">XC_2019</strain>
        <tissue evidence="1">Muscle</tissue>
    </source>
</reference>
<protein>
    <submittedName>
        <fullName evidence="1">Uncharacterized protein</fullName>
    </submittedName>
</protein>
<accession>A0ABV0RB55</accession>
<dbReference type="EMBL" id="JAHRIN010042071">
    <property type="protein sequence ID" value="MEQ2205384.1"/>
    <property type="molecule type" value="Genomic_DNA"/>
</dbReference>
<evidence type="ECO:0000313" key="2">
    <source>
        <dbReference type="Proteomes" id="UP001434883"/>
    </source>
</evidence>
<gene>
    <name evidence="1" type="ORF">XENOCAPTIV_025394</name>
</gene>
<organism evidence="1 2">
    <name type="scientific">Xenoophorus captivus</name>
    <dbReference type="NCBI Taxonomy" id="1517983"/>
    <lineage>
        <taxon>Eukaryota</taxon>
        <taxon>Metazoa</taxon>
        <taxon>Chordata</taxon>
        <taxon>Craniata</taxon>
        <taxon>Vertebrata</taxon>
        <taxon>Euteleostomi</taxon>
        <taxon>Actinopterygii</taxon>
        <taxon>Neopterygii</taxon>
        <taxon>Teleostei</taxon>
        <taxon>Neoteleostei</taxon>
        <taxon>Acanthomorphata</taxon>
        <taxon>Ovalentaria</taxon>
        <taxon>Atherinomorphae</taxon>
        <taxon>Cyprinodontiformes</taxon>
        <taxon>Goodeidae</taxon>
        <taxon>Xenoophorus</taxon>
    </lineage>
</organism>
<dbReference type="Proteomes" id="UP001434883">
    <property type="component" value="Unassembled WGS sequence"/>
</dbReference>
<comment type="caution">
    <text evidence="1">The sequence shown here is derived from an EMBL/GenBank/DDBJ whole genome shotgun (WGS) entry which is preliminary data.</text>
</comment>
<keyword evidence="2" id="KW-1185">Reference proteome</keyword>
<name>A0ABV0RB55_9TELE</name>